<organism evidence="1 2">
    <name type="scientific">Pelosinus fermentans JBW45</name>
    <dbReference type="NCBI Taxonomy" id="1192197"/>
    <lineage>
        <taxon>Bacteria</taxon>
        <taxon>Bacillati</taxon>
        <taxon>Bacillota</taxon>
        <taxon>Negativicutes</taxon>
        <taxon>Selenomonadales</taxon>
        <taxon>Sporomusaceae</taxon>
        <taxon>Pelosinus</taxon>
    </lineage>
</organism>
<dbReference type="STRING" id="1192197.JBW_03133"/>
<evidence type="ECO:0000313" key="2">
    <source>
        <dbReference type="Proteomes" id="UP000005361"/>
    </source>
</evidence>
<sequence>MTDEYFRLFQSHIVSNSIAIENLDREHYPYKMDRAAFTRLEDLVVAYYQPDMGLEICDMLQSPCFMIADRFRDLFSLLEPELQFKGIQLYPLDFDAAEGVKSPVPLYWIPHIESTECLHSTAKIYDTGIVEELVVKQGAVRGKHILKVAGLVEEIWLVSLAAAESILRRRPLAAGLERVKVKE</sequence>
<accession>A0A0C5Q9S3</accession>
<gene>
    <name evidence="1" type="ORF">JBW_03133</name>
</gene>
<dbReference type="OrthoDB" id="1666221at2"/>
<reference evidence="1 2" key="1">
    <citation type="journal article" date="2015" name="Genome Announc.">
        <title>Complete Genome Sequence of Pelosinus fermentans JBW45, a Member of a Remarkably Competitive Group of Negativicutes in the Firmicutes Phylum.</title>
        <authorList>
            <person name="De Leon K.B."/>
            <person name="Utturkar S.M."/>
            <person name="Camilleri L.B."/>
            <person name="Elias D.A."/>
            <person name="Arkin A.P."/>
            <person name="Fields M.W."/>
            <person name="Brown S.D."/>
            <person name="Wall J.D."/>
        </authorList>
    </citation>
    <scope>NUCLEOTIDE SEQUENCE [LARGE SCALE GENOMIC DNA]</scope>
    <source>
        <strain evidence="1 2">JBW45</strain>
    </source>
</reference>
<dbReference type="RefSeq" id="WP_045820626.1">
    <property type="nucleotide sequence ID" value="NZ_CP010978.1"/>
</dbReference>
<dbReference type="Proteomes" id="UP000005361">
    <property type="component" value="Chromosome"/>
</dbReference>
<name>A0A0C5Q9S3_9FIRM</name>
<dbReference type="KEGG" id="pft:JBW_03133"/>
<dbReference type="EMBL" id="CP010978">
    <property type="protein sequence ID" value="AJQ28474.1"/>
    <property type="molecule type" value="Genomic_DNA"/>
</dbReference>
<dbReference type="HOGENOM" id="CLU_126447_1_0_9"/>
<protein>
    <submittedName>
        <fullName evidence="1">Uncharacterized protein</fullName>
    </submittedName>
</protein>
<proteinExistence type="predicted"/>
<dbReference type="AlphaFoldDB" id="A0A0C5Q9S3"/>
<evidence type="ECO:0000313" key="1">
    <source>
        <dbReference type="EMBL" id="AJQ28474.1"/>
    </source>
</evidence>
<reference evidence="2" key="2">
    <citation type="submission" date="2015-02" db="EMBL/GenBank/DDBJ databases">
        <title>Complete Genome Sequence of Pelosinus fermentans JBW45.</title>
        <authorList>
            <person name="De Leon K.B."/>
            <person name="Utturkar S.M."/>
            <person name="Camilleri L.B."/>
            <person name="Arkin A.P."/>
            <person name="Fields M.W."/>
            <person name="Brown S.D."/>
            <person name="Wall J.D."/>
        </authorList>
    </citation>
    <scope>NUCLEOTIDE SEQUENCE [LARGE SCALE GENOMIC DNA]</scope>
    <source>
        <strain evidence="2">JBW45</strain>
    </source>
</reference>